<protein>
    <submittedName>
        <fullName evidence="1">Uncharacterized protein</fullName>
    </submittedName>
</protein>
<gene>
    <name evidence="1" type="primary">Vigan.11G028600</name>
    <name evidence="1" type="ORF">VIGAN_11028600</name>
</gene>
<organism evidence="1 2">
    <name type="scientific">Vigna angularis var. angularis</name>
    <dbReference type="NCBI Taxonomy" id="157739"/>
    <lineage>
        <taxon>Eukaryota</taxon>
        <taxon>Viridiplantae</taxon>
        <taxon>Streptophyta</taxon>
        <taxon>Embryophyta</taxon>
        <taxon>Tracheophyta</taxon>
        <taxon>Spermatophyta</taxon>
        <taxon>Magnoliopsida</taxon>
        <taxon>eudicotyledons</taxon>
        <taxon>Gunneridae</taxon>
        <taxon>Pentapetalae</taxon>
        <taxon>rosids</taxon>
        <taxon>fabids</taxon>
        <taxon>Fabales</taxon>
        <taxon>Fabaceae</taxon>
        <taxon>Papilionoideae</taxon>
        <taxon>50 kb inversion clade</taxon>
        <taxon>NPAAA clade</taxon>
        <taxon>indigoferoid/millettioid clade</taxon>
        <taxon>Phaseoleae</taxon>
        <taxon>Vigna</taxon>
    </lineage>
</organism>
<evidence type="ECO:0000313" key="1">
    <source>
        <dbReference type="EMBL" id="BAU01125.1"/>
    </source>
</evidence>
<dbReference type="EMBL" id="AP015044">
    <property type="protein sequence ID" value="BAU01125.1"/>
    <property type="molecule type" value="Genomic_DNA"/>
</dbReference>
<evidence type="ECO:0000313" key="2">
    <source>
        <dbReference type="Proteomes" id="UP000291084"/>
    </source>
</evidence>
<reference evidence="1 2" key="1">
    <citation type="journal article" date="2015" name="Sci. Rep.">
        <title>The power of single molecule real-time sequencing technology in the de novo assembly of a eukaryotic genome.</title>
        <authorList>
            <person name="Sakai H."/>
            <person name="Naito K."/>
            <person name="Ogiso-Tanaka E."/>
            <person name="Takahashi Y."/>
            <person name="Iseki K."/>
            <person name="Muto C."/>
            <person name="Satou K."/>
            <person name="Teruya K."/>
            <person name="Shiroma A."/>
            <person name="Shimoji M."/>
            <person name="Hirano T."/>
            <person name="Itoh T."/>
            <person name="Kaga A."/>
            <person name="Tomooka N."/>
        </authorList>
    </citation>
    <scope>NUCLEOTIDE SEQUENCE [LARGE SCALE GENOMIC DNA]</scope>
    <source>
        <strain evidence="2">cv. Shumari</strain>
    </source>
</reference>
<dbReference type="Proteomes" id="UP000291084">
    <property type="component" value="Chromosome 11"/>
</dbReference>
<proteinExistence type="predicted"/>
<keyword evidence="2" id="KW-1185">Reference proteome</keyword>
<accession>A0A0S3T808</accession>
<name>A0A0S3T808_PHAAN</name>
<sequence>MEIELLWSPSPLSPLSPLPPPIWCNPLVNNLVRNKQQCLYLLFNTLPLRHPRPPLRHHLPTTPSDDSSSAVPTLLANVTGFLCSPSFHESSGAVIPSALHPHSSVLEWFSARCRSNRNSQ</sequence>
<dbReference type="AlphaFoldDB" id="A0A0S3T808"/>